<dbReference type="EMBL" id="VFRP01000034">
    <property type="protein sequence ID" value="TPE47164.1"/>
    <property type="molecule type" value="Genomic_DNA"/>
</dbReference>
<dbReference type="AlphaFoldDB" id="A0A501WGH8"/>
<dbReference type="InterPro" id="IPR007374">
    <property type="entry name" value="ASCH_domain"/>
</dbReference>
<dbReference type="InterPro" id="IPR015947">
    <property type="entry name" value="PUA-like_sf"/>
</dbReference>
<dbReference type="OrthoDB" id="9803913at2"/>
<name>A0A501WGH8_9RHOB</name>
<dbReference type="Proteomes" id="UP000319255">
    <property type="component" value="Unassembled WGS sequence"/>
</dbReference>
<dbReference type="Gene3D" id="2.30.130.30">
    <property type="entry name" value="Hypothetical protein"/>
    <property type="match status" value="1"/>
</dbReference>
<reference evidence="2 3" key="1">
    <citation type="submission" date="2019-06" db="EMBL/GenBank/DDBJ databases">
        <title>A novel bacterium of genus Amaricoccus, isolated from marine sediment.</title>
        <authorList>
            <person name="Huang H."/>
            <person name="Mo K."/>
            <person name="Hu Y."/>
        </authorList>
    </citation>
    <scope>NUCLEOTIDE SEQUENCE [LARGE SCALE GENOMIC DNA]</scope>
    <source>
        <strain evidence="2 3">HB172011</strain>
    </source>
</reference>
<evidence type="ECO:0000313" key="2">
    <source>
        <dbReference type="EMBL" id="TPE47164.1"/>
    </source>
</evidence>
<accession>A0A501WGH8</accession>
<feature type="domain" description="ASCH" evidence="1">
    <location>
        <begin position="10"/>
        <end position="88"/>
    </location>
</feature>
<organism evidence="2 3">
    <name type="scientific">Amaricoccus solimangrovi</name>
    <dbReference type="NCBI Taxonomy" id="2589815"/>
    <lineage>
        <taxon>Bacteria</taxon>
        <taxon>Pseudomonadati</taxon>
        <taxon>Pseudomonadota</taxon>
        <taxon>Alphaproteobacteria</taxon>
        <taxon>Rhodobacterales</taxon>
        <taxon>Paracoccaceae</taxon>
        <taxon>Amaricoccus</taxon>
    </lineage>
</organism>
<evidence type="ECO:0000313" key="3">
    <source>
        <dbReference type="Proteomes" id="UP000319255"/>
    </source>
</evidence>
<proteinExistence type="predicted"/>
<sequence>MEPVRKGLVVREPWIDLLLSGEKTWEMRGQRPSYRGWIGLIRKGSGLVSGIAHLIDVGYPLSPDQMIKTFEKHRIPERMIQGGEVAKWTTPWKLSDIRALREPVPYRHPNGAITLFSLAQDVSAKVSAQLREARADQPGAIVHRVPPLSASASVEAPWSPPGNARSRAGQAVLLGETVVTAGNLNNGHIYLRPFLHRFPIDLVGGRDQHPQVMSHVEADGMPPTSTDICPRHRFFRDRSWTRAFLTYSDAEPGDVVQVHELAPYRYKVSIGRMGRA</sequence>
<protein>
    <submittedName>
        <fullName evidence="2">ASCH domain-containing protein</fullName>
    </submittedName>
</protein>
<evidence type="ECO:0000259" key="1">
    <source>
        <dbReference type="Pfam" id="PF04266"/>
    </source>
</evidence>
<comment type="caution">
    <text evidence="2">The sequence shown here is derived from an EMBL/GenBank/DDBJ whole genome shotgun (WGS) entry which is preliminary data.</text>
</comment>
<dbReference type="SUPFAM" id="SSF88697">
    <property type="entry name" value="PUA domain-like"/>
    <property type="match status" value="1"/>
</dbReference>
<dbReference type="RefSeq" id="WP_140456008.1">
    <property type="nucleotide sequence ID" value="NZ_VFRP01000034.1"/>
</dbReference>
<gene>
    <name evidence="2" type="ORF">FJM51_20575</name>
</gene>
<dbReference type="Pfam" id="PF04266">
    <property type="entry name" value="ASCH"/>
    <property type="match status" value="1"/>
</dbReference>
<keyword evidence="3" id="KW-1185">Reference proteome</keyword>